<feature type="domain" description="Carboxyltransferase" evidence="1">
    <location>
        <begin position="25"/>
        <end position="286"/>
    </location>
</feature>
<dbReference type="Gene3D" id="2.40.100.10">
    <property type="entry name" value="Cyclophilin-like"/>
    <property type="match status" value="1"/>
</dbReference>
<proteinExistence type="predicted"/>
<accession>A0A652YVF2</accession>
<dbReference type="SUPFAM" id="SSF50891">
    <property type="entry name" value="Cyclophilin-like"/>
    <property type="match status" value="1"/>
</dbReference>
<dbReference type="NCBIfam" id="TIGR00724">
    <property type="entry name" value="urea_amlyse_rel"/>
    <property type="match status" value="1"/>
</dbReference>
<name>A0A652YVF2_NOCGL</name>
<dbReference type="PANTHER" id="PTHR43309:SF3">
    <property type="entry name" value="5-OXOPROLINASE SUBUNIT C"/>
    <property type="match status" value="1"/>
</dbReference>
<dbReference type="InterPro" id="IPR052708">
    <property type="entry name" value="PxpC"/>
</dbReference>
<dbReference type="SMART" id="SM00797">
    <property type="entry name" value="AHS2"/>
    <property type="match status" value="1"/>
</dbReference>
<dbReference type="EMBL" id="VNIQ01000002">
    <property type="protein sequence ID" value="TYQ06914.1"/>
    <property type="molecule type" value="Genomic_DNA"/>
</dbReference>
<dbReference type="PANTHER" id="PTHR43309">
    <property type="entry name" value="5-OXOPROLINASE SUBUNIT C"/>
    <property type="match status" value="1"/>
</dbReference>
<evidence type="ECO:0000313" key="2">
    <source>
        <dbReference type="EMBL" id="TYQ06914.1"/>
    </source>
</evidence>
<organism evidence="2">
    <name type="scientific">Nocardia globerula</name>
    <dbReference type="NCBI Taxonomy" id="1818"/>
    <lineage>
        <taxon>Bacteria</taxon>
        <taxon>Bacillati</taxon>
        <taxon>Actinomycetota</taxon>
        <taxon>Actinomycetes</taxon>
        <taxon>Mycobacteriales</taxon>
        <taxon>Nocardiaceae</taxon>
        <taxon>Nocardia</taxon>
    </lineage>
</organism>
<reference evidence="2" key="1">
    <citation type="submission" date="2019-07" db="EMBL/GenBank/DDBJ databases">
        <title>Genomic Encyclopedia of Type Strains, Phase IV (KMG-IV): sequencing the most valuable type-strain genomes for metagenomic binning, comparative biology and taxonomic classification.</title>
        <authorList>
            <person name="Goeker M."/>
        </authorList>
    </citation>
    <scope>NUCLEOTIDE SEQUENCE</scope>
    <source>
        <strain evidence="2">DSM 44596</strain>
    </source>
</reference>
<sequence>MAWLDVVRPGPLTTVQDHGRVGCAASGVGRSGAVDLISHDAANRLVGNAPHAATLEITTGGFAAQAVGPLTVAVTGARAPVTVNARPVADYSTLRLDGDDLLEIGYSTTGLRTYLAVRGGIDVPETLGSRSTDTLAELGPAPVRAGDHLLVGVGEAEWPIEDFIPPPAPTPCPVPLGITLGPRDDWFTPASVHALLHHAWTVTEDTDRVGVRLRGPGPLHRSRTCELPSEGVVSGSVQVPPNGHPVIFLADHPVTGGYPVIAVVTDPGIATLAQMRPGSSVTFRAA</sequence>
<dbReference type="InterPro" id="IPR003778">
    <property type="entry name" value="CT_A_B"/>
</dbReference>
<protein>
    <submittedName>
        <fullName evidence="2">Biotin-dependent carboxylase-like uncharacterized protein</fullName>
    </submittedName>
</protein>
<dbReference type="InterPro" id="IPR029000">
    <property type="entry name" value="Cyclophilin-like_dom_sf"/>
</dbReference>
<evidence type="ECO:0000259" key="1">
    <source>
        <dbReference type="SMART" id="SM00797"/>
    </source>
</evidence>
<gene>
    <name evidence="2" type="ORF">FNL38_1021058</name>
</gene>
<dbReference type="Pfam" id="PF02626">
    <property type="entry name" value="CT_A_B"/>
    <property type="match status" value="1"/>
</dbReference>
<comment type="caution">
    <text evidence="2">The sequence shown here is derived from an EMBL/GenBank/DDBJ whole genome shotgun (WGS) entry which is preliminary data.</text>
</comment>
<dbReference type="AlphaFoldDB" id="A0A652YVF2"/>